<comment type="caution">
    <text evidence="1">The sequence shown here is derived from an EMBL/GenBank/DDBJ whole genome shotgun (WGS) entry which is preliminary data.</text>
</comment>
<reference evidence="1 2" key="1">
    <citation type="submission" date="2024-03" db="EMBL/GenBank/DDBJ databases">
        <title>Human intestinal bacterial collection.</title>
        <authorList>
            <person name="Pauvert C."/>
            <person name="Hitch T.C.A."/>
            <person name="Clavel T."/>
        </authorList>
    </citation>
    <scope>NUCLEOTIDE SEQUENCE [LARGE SCALE GENOMIC DNA]</scope>
    <source>
        <strain evidence="1 2">CLA-AA-H78B</strain>
    </source>
</reference>
<dbReference type="PANTHER" id="PTHR45661:SF3">
    <property type="entry name" value="IG-LIKE DOMAIN-CONTAINING PROTEIN"/>
    <property type="match status" value="1"/>
</dbReference>
<dbReference type="EMBL" id="JBBMFC010000018">
    <property type="protein sequence ID" value="MEQ2579277.1"/>
    <property type="molecule type" value="Genomic_DNA"/>
</dbReference>
<dbReference type="SUPFAM" id="SSF52058">
    <property type="entry name" value="L domain-like"/>
    <property type="match status" value="1"/>
</dbReference>
<dbReference type="Pfam" id="PF13306">
    <property type="entry name" value="LRR_5"/>
    <property type="match status" value="1"/>
</dbReference>
<dbReference type="Gene3D" id="3.80.10.10">
    <property type="entry name" value="Ribonuclease Inhibitor"/>
    <property type="match status" value="2"/>
</dbReference>
<gene>
    <name evidence="1" type="ORF">WMO62_10630</name>
</gene>
<dbReference type="InterPro" id="IPR032675">
    <property type="entry name" value="LRR_dom_sf"/>
</dbReference>
<protein>
    <submittedName>
        <fullName evidence="1">Leucine-rich repeat domain-containing protein</fullName>
    </submittedName>
</protein>
<organism evidence="1 2">
    <name type="scientific">Hominiventricola aquisgranensis</name>
    <dbReference type="NCBI Taxonomy" id="3133164"/>
    <lineage>
        <taxon>Bacteria</taxon>
        <taxon>Bacillati</taxon>
        <taxon>Bacillota</taxon>
        <taxon>Clostridia</taxon>
        <taxon>Lachnospirales</taxon>
        <taxon>Lachnospiraceae</taxon>
        <taxon>Hominiventricola</taxon>
    </lineage>
</organism>
<evidence type="ECO:0000313" key="2">
    <source>
        <dbReference type="Proteomes" id="UP001470288"/>
    </source>
</evidence>
<name>A0ABV1I261_9FIRM</name>
<dbReference type="Proteomes" id="UP001470288">
    <property type="component" value="Unassembled WGS sequence"/>
</dbReference>
<dbReference type="InterPro" id="IPR053139">
    <property type="entry name" value="Surface_bspA-like"/>
</dbReference>
<accession>A0ABV1I261</accession>
<keyword evidence="2" id="KW-1185">Reference proteome</keyword>
<sequence length="288" mass="33047">MENKERKPKIIAVDRRGYHGVTLTRKAAERYGFERMLRLPGNYRKIEAEAFKGNLKIEQMELADSVLELGADAFRSCNALKEAVLPGHLAVIGEGCFAECPQLRHVKIPPYVDTIKDATFLCDRRLQKVEFAAWSRLTRIGVEAFMECKTLEKIDLPDSIQQIGNRAFRRCKMLADIHFPANLKDIGEEAFYFCAANELQLPKKVEFIGRRAFCKWTFLEQVSLPESVQYIGDGAFRGCNRLKVLEIRHGPEYLGELITNRNVTIRCKKDSKVEAYAKEFGYPIEYIE</sequence>
<evidence type="ECO:0000313" key="1">
    <source>
        <dbReference type="EMBL" id="MEQ2579277.1"/>
    </source>
</evidence>
<dbReference type="InterPro" id="IPR026906">
    <property type="entry name" value="LRR_5"/>
</dbReference>
<proteinExistence type="predicted"/>
<dbReference type="RefSeq" id="WP_349144615.1">
    <property type="nucleotide sequence ID" value="NZ_JBBMFC010000018.1"/>
</dbReference>
<dbReference type="PANTHER" id="PTHR45661">
    <property type="entry name" value="SURFACE ANTIGEN"/>
    <property type="match status" value="1"/>
</dbReference>